<dbReference type="Pfam" id="PF01734">
    <property type="entry name" value="Patatin"/>
    <property type="match status" value="1"/>
</dbReference>
<organism evidence="6 7">
    <name type="scientific">Polarella glacialis</name>
    <name type="common">Dinoflagellate</name>
    <dbReference type="NCBI Taxonomy" id="89957"/>
    <lineage>
        <taxon>Eukaryota</taxon>
        <taxon>Sar</taxon>
        <taxon>Alveolata</taxon>
        <taxon>Dinophyceae</taxon>
        <taxon>Suessiales</taxon>
        <taxon>Suessiaceae</taxon>
        <taxon>Polarella</taxon>
    </lineage>
</organism>
<dbReference type="Proteomes" id="UP000654075">
    <property type="component" value="Unassembled WGS sequence"/>
</dbReference>
<accession>A0A813EPT6</accession>
<dbReference type="GO" id="GO:0052689">
    <property type="term" value="F:carboxylic ester hydrolase activity"/>
    <property type="evidence" value="ECO:0007669"/>
    <property type="project" value="UniProtKB-ARBA"/>
</dbReference>
<keyword evidence="2 4" id="KW-0442">Lipid degradation</keyword>
<keyword evidence="3 4" id="KW-0443">Lipid metabolism</keyword>
<name>A0A813EPT6_POLGL</name>
<reference evidence="6" key="1">
    <citation type="submission" date="2021-02" db="EMBL/GenBank/DDBJ databases">
        <authorList>
            <person name="Dougan E. K."/>
            <person name="Rhodes N."/>
            <person name="Thang M."/>
            <person name="Chan C."/>
        </authorList>
    </citation>
    <scope>NUCLEOTIDE SEQUENCE</scope>
</reference>
<dbReference type="InterPro" id="IPR016035">
    <property type="entry name" value="Acyl_Trfase/lysoPLipase"/>
</dbReference>
<gene>
    <name evidence="6" type="ORF">PGLA1383_LOCUS19889</name>
</gene>
<dbReference type="InterPro" id="IPR002641">
    <property type="entry name" value="PNPLA_dom"/>
</dbReference>
<dbReference type="Gene3D" id="3.40.1090.10">
    <property type="entry name" value="Cytosolic phospholipase A2 catalytic domain"/>
    <property type="match status" value="1"/>
</dbReference>
<sequence length="423" mass="46596">QWARRWYHVRVAEAGDWGRCARLMVGQGIALCLGGGGARGNVHFGVIRSMQALGIPIDAVSGTSFGALAGGMYAMTAPKPGALARMVERVMGSSFSTRKMLMDINFPRTSYFSGAFLNRVLQDTFARRRCEDMLVPFVCTSTDILNFEAKSHREGQLWRIVRASMSLVGFVPPLPHLEKRSQDGHAQVCSSLLVDGGYTNQYPSEQLRQLGAGVIICVQACPDFEPVSTEYGDWVYGGAIALLRLLRIRWGWFKGPDPPAQAEIQERLMFLPDAMRGGQGAGDSDILIRPPIDGFGLLEFSSYRQLEQIGYDTARPQLEAWLRGSSTDAQHVRAVIQASSSEDANFAHAKTLGMSSKGLHLLRKGRAQPMQQATNKDARWNNTVVDCCCCCCCGLLFPSCFLVLCGCSLYRSLFHRAWPNPGR</sequence>
<protein>
    <recommendedName>
        <fullName evidence="5">PNPLA domain-containing protein</fullName>
    </recommendedName>
</protein>
<feature type="short sequence motif" description="GXSXG" evidence="4">
    <location>
        <begin position="62"/>
        <end position="66"/>
    </location>
</feature>
<keyword evidence="1 4" id="KW-0378">Hydrolase</keyword>
<evidence type="ECO:0000256" key="4">
    <source>
        <dbReference type="PROSITE-ProRule" id="PRU01161"/>
    </source>
</evidence>
<dbReference type="PANTHER" id="PTHR14226:SF29">
    <property type="entry name" value="NEUROPATHY TARGET ESTERASE SWS"/>
    <property type="match status" value="1"/>
</dbReference>
<dbReference type="OMA" id="FNNGISA"/>
<dbReference type="PROSITE" id="PS51635">
    <property type="entry name" value="PNPLA"/>
    <property type="match status" value="1"/>
</dbReference>
<evidence type="ECO:0000256" key="3">
    <source>
        <dbReference type="ARBA" id="ARBA00023098"/>
    </source>
</evidence>
<dbReference type="SUPFAM" id="SSF52151">
    <property type="entry name" value="FabD/lysophospholipase-like"/>
    <property type="match status" value="1"/>
</dbReference>
<evidence type="ECO:0000259" key="5">
    <source>
        <dbReference type="PROSITE" id="PS51635"/>
    </source>
</evidence>
<feature type="domain" description="PNPLA" evidence="5">
    <location>
        <begin position="31"/>
        <end position="208"/>
    </location>
</feature>
<feature type="active site" description="Nucleophile" evidence="4">
    <location>
        <position position="64"/>
    </location>
</feature>
<evidence type="ECO:0000313" key="6">
    <source>
        <dbReference type="EMBL" id="CAE8601599.1"/>
    </source>
</evidence>
<dbReference type="OrthoDB" id="421051at2759"/>
<dbReference type="AlphaFoldDB" id="A0A813EPT6"/>
<evidence type="ECO:0000256" key="1">
    <source>
        <dbReference type="ARBA" id="ARBA00022801"/>
    </source>
</evidence>
<dbReference type="GO" id="GO:0016298">
    <property type="term" value="F:lipase activity"/>
    <property type="evidence" value="ECO:0007669"/>
    <property type="project" value="UniProtKB-ARBA"/>
</dbReference>
<dbReference type="PANTHER" id="PTHR14226">
    <property type="entry name" value="NEUROPATHY TARGET ESTERASE/SWISS CHEESE D.MELANOGASTER"/>
    <property type="match status" value="1"/>
</dbReference>
<feature type="short sequence motif" description="GXGXXG" evidence="4">
    <location>
        <begin position="35"/>
        <end position="40"/>
    </location>
</feature>
<dbReference type="InterPro" id="IPR050301">
    <property type="entry name" value="NTE"/>
</dbReference>
<feature type="active site" description="Proton acceptor" evidence="4">
    <location>
        <position position="195"/>
    </location>
</feature>
<evidence type="ECO:0000313" key="7">
    <source>
        <dbReference type="Proteomes" id="UP000654075"/>
    </source>
</evidence>
<feature type="non-terminal residue" evidence="6">
    <location>
        <position position="1"/>
    </location>
</feature>
<feature type="short sequence motif" description="DGA/G" evidence="4">
    <location>
        <begin position="195"/>
        <end position="197"/>
    </location>
</feature>
<keyword evidence="7" id="KW-1185">Reference proteome</keyword>
<dbReference type="GO" id="GO:0016042">
    <property type="term" value="P:lipid catabolic process"/>
    <property type="evidence" value="ECO:0007669"/>
    <property type="project" value="UniProtKB-UniRule"/>
</dbReference>
<evidence type="ECO:0000256" key="2">
    <source>
        <dbReference type="ARBA" id="ARBA00022963"/>
    </source>
</evidence>
<comment type="caution">
    <text evidence="6">The sequence shown here is derived from an EMBL/GenBank/DDBJ whole genome shotgun (WGS) entry which is preliminary data.</text>
</comment>
<dbReference type="EMBL" id="CAJNNV010013335">
    <property type="protein sequence ID" value="CAE8601599.1"/>
    <property type="molecule type" value="Genomic_DNA"/>
</dbReference>
<proteinExistence type="predicted"/>